<protein>
    <submittedName>
        <fullName evidence="1">Uncharacterized protein</fullName>
    </submittedName>
</protein>
<evidence type="ECO:0000313" key="2">
    <source>
        <dbReference type="Proteomes" id="UP000002630"/>
    </source>
</evidence>
<dbReference type="EMBL" id="FN648652">
    <property type="protein sequence ID" value="CBJ26797.1"/>
    <property type="molecule type" value="Genomic_DNA"/>
</dbReference>
<dbReference type="AlphaFoldDB" id="D7G1I9"/>
<evidence type="ECO:0000313" key="1">
    <source>
        <dbReference type="EMBL" id="CBJ26797.1"/>
    </source>
</evidence>
<reference evidence="1 2" key="1">
    <citation type="journal article" date="2010" name="Nature">
        <title>The Ectocarpus genome and the independent evolution of multicellularity in brown algae.</title>
        <authorList>
            <person name="Cock J.M."/>
            <person name="Sterck L."/>
            <person name="Rouze P."/>
            <person name="Scornet D."/>
            <person name="Allen A.E."/>
            <person name="Amoutzias G."/>
            <person name="Anthouard V."/>
            <person name="Artiguenave F."/>
            <person name="Aury J.M."/>
            <person name="Badger J.H."/>
            <person name="Beszteri B."/>
            <person name="Billiau K."/>
            <person name="Bonnet E."/>
            <person name="Bothwell J.H."/>
            <person name="Bowler C."/>
            <person name="Boyen C."/>
            <person name="Brownlee C."/>
            <person name="Carrano C.J."/>
            <person name="Charrier B."/>
            <person name="Cho G.Y."/>
            <person name="Coelho S.M."/>
            <person name="Collen J."/>
            <person name="Corre E."/>
            <person name="Da Silva C."/>
            <person name="Delage L."/>
            <person name="Delaroque N."/>
            <person name="Dittami S.M."/>
            <person name="Doulbeau S."/>
            <person name="Elias M."/>
            <person name="Farnham G."/>
            <person name="Gachon C.M."/>
            <person name="Gschloessl B."/>
            <person name="Heesch S."/>
            <person name="Jabbari K."/>
            <person name="Jubin C."/>
            <person name="Kawai H."/>
            <person name="Kimura K."/>
            <person name="Kloareg B."/>
            <person name="Kupper F.C."/>
            <person name="Lang D."/>
            <person name="Le Bail A."/>
            <person name="Leblanc C."/>
            <person name="Lerouge P."/>
            <person name="Lohr M."/>
            <person name="Lopez P.J."/>
            <person name="Martens C."/>
            <person name="Maumus F."/>
            <person name="Michel G."/>
            <person name="Miranda-Saavedra D."/>
            <person name="Morales J."/>
            <person name="Moreau H."/>
            <person name="Motomura T."/>
            <person name="Nagasato C."/>
            <person name="Napoli C.A."/>
            <person name="Nelson D.R."/>
            <person name="Nyvall-Collen P."/>
            <person name="Peters A.F."/>
            <person name="Pommier C."/>
            <person name="Potin P."/>
            <person name="Poulain J."/>
            <person name="Quesneville H."/>
            <person name="Read B."/>
            <person name="Rensing S.A."/>
            <person name="Ritter A."/>
            <person name="Rousvoal S."/>
            <person name="Samanta M."/>
            <person name="Samson G."/>
            <person name="Schroeder D.C."/>
            <person name="Segurens B."/>
            <person name="Strittmatter M."/>
            <person name="Tonon T."/>
            <person name="Tregear J.W."/>
            <person name="Valentin K."/>
            <person name="von Dassow P."/>
            <person name="Yamagishi T."/>
            <person name="Van de Peer Y."/>
            <person name="Wincker P."/>
        </authorList>
    </citation>
    <scope>NUCLEOTIDE SEQUENCE [LARGE SCALE GENOMIC DNA]</scope>
    <source>
        <strain evidence="2">Ec32 / CCAP1310/4</strain>
    </source>
</reference>
<name>D7G1I9_ECTSI</name>
<organism evidence="1 2">
    <name type="scientific">Ectocarpus siliculosus</name>
    <name type="common">Brown alga</name>
    <name type="synonym">Conferva siliculosa</name>
    <dbReference type="NCBI Taxonomy" id="2880"/>
    <lineage>
        <taxon>Eukaryota</taxon>
        <taxon>Sar</taxon>
        <taxon>Stramenopiles</taxon>
        <taxon>Ochrophyta</taxon>
        <taxon>PX clade</taxon>
        <taxon>Phaeophyceae</taxon>
        <taxon>Ectocarpales</taxon>
        <taxon>Ectocarpaceae</taxon>
        <taxon>Ectocarpus</taxon>
    </lineage>
</organism>
<dbReference type="InParanoid" id="D7G1I9"/>
<proteinExistence type="predicted"/>
<sequence length="38" mass="4083">MPTIPAAITDTTASILPRVVSAAMKKMMVRRWAPSLAV</sequence>
<accession>D7G1I9</accession>
<gene>
    <name evidence="1" type="ORF">Esi_0045_0074</name>
</gene>
<dbReference type="Proteomes" id="UP000002630">
    <property type="component" value="Linkage Group LG18"/>
</dbReference>
<dbReference type="EMBL" id="FN649743">
    <property type="protein sequence ID" value="CBJ26797.1"/>
    <property type="molecule type" value="Genomic_DNA"/>
</dbReference>
<keyword evidence="2" id="KW-1185">Reference proteome</keyword>